<keyword evidence="2" id="KW-1185">Reference proteome</keyword>
<sequence>MTVYLSHRVWREGAPISYYSEIRPNADILLTITFRDRTEIFGAMGWERSPNFSFNWFSRCAHEA</sequence>
<dbReference type="Proteomes" id="UP001597176">
    <property type="component" value="Unassembled WGS sequence"/>
</dbReference>
<reference evidence="2" key="1">
    <citation type="journal article" date="2019" name="Int. J. Syst. Evol. Microbiol.">
        <title>The Global Catalogue of Microorganisms (GCM) 10K type strain sequencing project: providing services to taxonomists for standard genome sequencing and annotation.</title>
        <authorList>
            <consortium name="The Broad Institute Genomics Platform"/>
            <consortium name="The Broad Institute Genome Sequencing Center for Infectious Disease"/>
            <person name="Wu L."/>
            <person name="Ma J."/>
        </authorList>
    </citation>
    <scope>NUCLEOTIDE SEQUENCE [LARGE SCALE GENOMIC DNA]</scope>
    <source>
        <strain evidence="2">CCUG 56108</strain>
    </source>
</reference>
<protein>
    <submittedName>
        <fullName evidence="1">Uncharacterized protein</fullName>
    </submittedName>
</protein>
<name>A0ABW3X090_9HYPH</name>
<evidence type="ECO:0000313" key="2">
    <source>
        <dbReference type="Proteomes" id="UP001597176"/>
    </source>
</evidence>
<proteinExistence type="predicted"/>
<accession>A0ABW3X090</accession>
<dbReference type="RefSeq" id="WP_238205297.1">
    <property type="nucleotide sequence ID" value="NZ_JBHTND010000020.1"/>
</dbReference>
<organism evidence="1 2">
    <name type="scientific">Methylobacterium marchantiae</name>
    <dbReference type="NCBI Taxonomy" id="600331"/>
    <lineage>
        <taxon>Bacteria</taxon>
        <taxon>Pseudomonadati</taxon>
        <taxon>Pseudomonadota</taxon>
        <taxon>Alphaproteobacteria</taxon>
        <taxon>Hyphomicrobiales</taxon>
        <taxon>Methylobacteriaceae</taxon>
        <taxon>Methylobacterium</taxon>
    </lineage>
</organism>
<dbReference type="EMBL" id="JBHTND010000020">
    <property type="protein sequence ID" value="MFD1302901.1"/>
    <property type="molecule type" value="Genomic_DNA"/>
</dbReference>
<gene>
    <name evidence="1" type="ORF">ACFQ4G_15105</name>
</gene>
<evidence type="ECO:0000313" key="1">
    <source>
        <dbReference type="EMBL" id="MFD1302901.1"/>
    </source>
</evidence>
<comment type="caution">
    <text evidence="1">The sequence shown here is derived from an EMBL/GenBank/DDBJ whole genome shotgun (WGS) entry which is preliminary data.</text>
</comment>